<dbReference type="EMBL" id="KF900771">
    <property type="protein sequence ID" value="AIF06470.1"/>
    <property type="molecule type" value="Genomic_DNA"/>
</dbReference>
<sequence>MTDLFLTPSSGDLVFHSGERKELTVQIINPTAQPVRVNISIPGADDTIDDRFPITYHPSGVLLLEENSSIVVEIQITASLEFDSLTNDGFSLFVTPMNDTESTGFSQSYYSSEFDIYHKGELISIVDWLFGNQVIVGVICILVLIGLVYLRFNGTDVG</sequence>
<accession>A0A075GU61</accession>
<keyword evidence="1" id="KW-0812">Transmembrane</keyword>
<evidence type="ECO:0000313" key="2">
    <source>
        <dbReference type="EMBL" id="AIF06470.1"/>
    </source>
</evidence>
<protein>
    <submittedName>
        <fullName evidence="2">Uncharacterized protein</fullName>
    </submittedName>
</protein>
<dbReference type="AlphaFoldDB" id="A0A075GU61"/>
<proteinExistence type="predicted"/>
<evidence type="ECO:0000256" key="1">
    <source>
        <dbReference type="SAM" id="Phobius"/>
    </source>
</evidence>
<keyword evidence="1" id="KW-1133">Transmembrane helix</keyword>
<name>A0A075GU61_9EURY</name>
<keyword evidence="1" id="KW-0472">Membrane</keyword>
<feature type="transmembrane region" description="Helical" evidence="1">
    <location>
        <begin position="128"/>
        <end position="152"/>
    </location>
</feature>
<organism evidence="2">
    <name type="scientific">uncultured marine group II/III euryarchaeote KM3_192_D09</name>
    <dbReference type="NCBI Taxonomy" id="1457965"/>
    <lineage>
        <taxon>Archaea</taxon>
        <taxon>Methanobacteriati</taxon>
        <taxon>Methanobacteriota</taxon>
        <taxon>environmental samples</taxon>
    </lineage>
</organism>
<reference evidence="2" key="1">
    <citation type="journal article" date="2014" name="Genome Biol. Evol.">
        <title>Pangenome evidence for extensive interdomain horizontal transfer affecting lineage core and shell genes in uncultured planktonic thaumarchaeota and euryarchaeota.</title>
        <authorList>
            <person name="Deschamps P."/>
            <person name="Zivanovic Y."/>
            <person name="Moreira D."/>
            <person name="Rodriguez-Valera F."/>
            <person name="Lopez-Garcia P."/>
        </authorList>
    </citation>
    <scope>NUCLEOTIDE SEQUENCE</scope>
</reference>